<dbReference type="RefSeq" id="WP_066401605.1">
    <property type="nucleotide sequence ID" value="NZ_CP011390.1"/>
</dbReference>
<evidence type="ECO:0000313" key="2">
    <source>
        <dbReference type="Proteomes" id="UP000077177"/>
    </source>
</evidence>
<name>A0A172TQZ1_9BACT</name>
<evidence type="ECO:0000313" key="1">
    <source>
        <dbReference type="EMBL" id="ANE49495.1"/>
    </source>
</evidence>
<dbReference type="OrthoDB" id="1091532at2"/>
<organism evidence="1 2">
    <name type="scientific">Flavisolibacter tropicus</name>
    <dbReference type="NCBI Taxonomy" id="1492898"/>
    <lineage>
        <taxon>Bacteria</taxon>
        <taxon>Pseudomonadati</taxon>
        <taxon>Bacteroidota</taxon>
        <taxon>Chitinophagia</taxon>
        <taxon>Chitinophagales</taxon>
        <taxon>Chitinophagaceae</taxon>
        <taxon>Flavisolibacter</taxon>
    </lineage>
</organism>
<gene>
    <name evidence="1" type="ORF">SY85_02250</name>
</gene>
<evidence type="ECO:0008006" key="3">
    <source>
        <dbReference type="Google" id="ProtNLM"/>
    </source>
</evidence>
<proteinExistence type="predicted"/>
<reference evidence="2" key="1">
    <citation type="submission" date="2015-01" db="EMBL/GenBank/DDBJ databases">
        <title>Flavisolibacter sp./LCS9/ whole genome sequencing.</title>
        <authorList>
            <person name="Kim M.K."/>
            <person name="Srinivasan S."/>
            <person name="Lee J.-J."/>
        </authorList>
    </citation>
    <scope>NUCLEOTIDE SEQUENCE [LARGE SCALE GENOMIC DNA]</scope>
    <source>
        <strain evidence="2">LCS9</strain>
    </source>
</reference>
<dbReference type="KEGG" id="fla:SY85_02250"/>
<dbReference type="AlphaFoldDB" id="A0A172TQZ1"/>
<protein>
    <recommendedName>
        <fullName evidence="3">Outer membrane protein beta-barrel domain-containing protein</fullName>
    </recommendedName>
</protein>
<sequence>MTVPCASVGAVNVNYNASEKLTTTASYSNFQTFTNVKPQFQYINQLTPYDNLDTLNFMQLSQNANVNINYVLGRDPQLPQNLNVNLSFQDAFDKQGGIITKGNNSQFYNLASTYSRTNVKKAYTLSRALNMTYNTIGTTQMITAGPTLMANKQLFEKKVQTGASVSYNITHNLEAVQGQVALLRVNGGYSYKKKHLLNLSAVTMYRTMNNREAQNDVTVNLSYNYNF</sequence>
<dbReference type="Proteomes" id="UP000077177">
    <property type="component" value="Chromosome"/>
</dbReference>
<keyword evidence="2" id="KW-1185">Reference proteome</keyword>
<reference evidence="1 2" key="2">
    <citation type="journal article" date="2016" name="Int. J. Syst. Evol. Microbiol.">
        <title>Flavisolibacter tropicus sp. nov., isolated from tropical soil.</title>
        <authorList>
            <person name="Lee J.J."/>
            <person name="Kang M.S."/>
            <person name="Kim G.S."/>
            <person name="Lee C.S."/>
            <person name="Lim S."/>
            <person name="Lee J."/>
            <person name="Roh S.H."/>
            <person name="Kang H."/>
            <person name="Ha J.M."/>
            <person name="Bae S."/>
            <person name="Jung H.Y."/>
            <person name="Kim M.K."/>
        </authorList>
    </citation>
    <scope>NUCLEOTIDE SEQUENCE [LARGE SCALE GENOMIC DNA]</scope>
    <source>
        <strain evidence="1 2">LCS9</strain>
    </source>
</reference>
<dbReference type="EMBL" id="CP011390">
    <property type="protein sequence ID" value="ANE49495.1"/>
    <property type="molecule type" value="Genomic_DNA"/>
</dbReference>
<accession>A0A172TQZ1</accession>